<accession>A0ABY4D600</accession>
<feature type="chain" id="PRO_5046564660" evidence="1">
    <location>
        <begin position="24"/>
        <end position="854"/>
    </location>
</feature>
<proteinExistence type="predicted"/>
<evidence type="ECO:0000256" key="1">
    <source>
        <dbReference type="SAM" id="SignalP"/>
    </source>
</evidence>
<keyword evidence="3" id="KW-1185">Reference proteome</keyword>
<reference evidence="3" key="1">
    <citation type="journal article" date="2024" name="J Bioinform Genom">
        <title>Complete genome sequence of the type strain bacterium Sphaerochaeta associata GLS2t (VKM B-2742)t.</title>
        <authorList>
            <person name="Troshina O.Y."/>
            <person name="Tepeeva A.N."/>
            <person name="Arzamasceva V.O."/>
            <person name="Whitman W.B."/>
            <person name="Varghese N."/>
            <person name="Shapiro N."/>
            <person name="Woyke T."/>
            <person name="Kripides N.C."/>
            <person name="Vasilenko O.V."/>
        </authorList>
    </citation>
    <scope>NUCLEOTIDE SEQUENCE [LARGE SCALE GENOMIC DNA]</scope>
    <source>
        <strain evidence="3">GLS2T</strain>
    </source>
</reference>
<evidence type="ECO:0000313" key="2">
    <source>
        <dbReference type="EMBL" id="UOM49729.1"/>
    </source>
</evidence>
<dbReference type="Proteomes" id="UP000829708">
    <property type="component" value="Chromosome"/>
</dbReference>
<feature type="signal peptide" evidence="1">
    <location>
        <begin position="1"/>
        <end position="23"/>
    </location>
</feature>
<keyword evidence="1" id="KW-0732">Signal</keyword>
<organism evidence="2 3">
    <name type="scientific">Sphaerochaeta associata</name>
    <dbReference type="NCBI Taxonomy" id="1129264"/>
    <lineage>
        <taxon>Bacteria</taxon>
        <taxon>Pseudomonadati</taxon>
        <taxon>Spirochaetota</taxon>
        <taxon>Spirochaetia</taxon>
        <taxon>Spirochaetales</taxon>
        <taxon>Sphaerochaetaceae</taxon>
        <taxon>Sphaerochaeta</taxon>
    </lineage>
</organism>
<evidence type="ECO:0000313" key="3">
    <source>
        <dbReference type="Proteomes" id="UP000829708"/>
    </source>
</evidence>
<dbReference type="EMBL" id="CP094929">
    <property type="protein sequence ID" value="UOM49729.1"/>
    <property type="molecule type" value="Genomic_DNA"/>
</dbReference>
<gene>
    <name evidence="2" type="ORF">MUG09_09185</name>
</gene>
<dbReference type="RefSeq" id="WP_244771123.1">
    <property type="nucleotide sequence ID" value="NZ_CP094929.1"/>
</dbReference>
<protein>
    <submittedName>
        <fullName evidence="2">Uncharacterized protein</fullName>
    </submittedName>
</protein>
<name>A0ABY4D600_9SPIR</name>
<sequence length="854" mass="93243">MNRLCKHVGLLLLAACLIGNLYADDSVFIGDGDISALKLYDSQGNRLDATSENASKIGEGWIIQNPDTPILIITPRGTINVYEGSLLVTGNLTSKQSDIYLVSGKATFNTYDMDSGILTVSTPVSRHRLEGDGEMLVITSENEESVTAFTGTVSSYNSLTGFTRTIRPFDKLFMQEQSARPQQIEIGYYLTYATYPDMMLARQIVQELSKPIIAPTPLAAKAKSSPLVIEQPQVEMPVVAPLAEPVSSLTVALQKPFIPEQVQVISVDVQKIPVPEKVRTITSSILKAPSSRIVVTVRPMVPEIPSTVQASIAVQVPSIPSQLTVVSEKDQVVIVQQTSETQTLEVAIPLDVQPELTIASVSQVEQILDTTIPIEEKQSEELEEAIIGVQASDEQYLQLTYDVKQENVEQEKQEEPVIETPVTTTAPASITSSSLISSSDANRLQGSFGVTADYRFQFDGTNSNTLSHRLTIKPFYTKGPFSISLQSYVQTEDFTALTSNATPFPVSTLGRIGYMFSYFDQLRIGYSTSGFYLALDHNRSIVSDMTSFTAPQFGESSKLVLQSQIKTGPFTLITAFDDLYFTNLLANRAQFGSSILQYTSNGYPLSIAVGALAKVENNPSWTVNLYPLLGFRFPVINTRTTQFSAIMQAHGYLPVYPAIDTDQFIDTSLATFFPNYSLGVGFAVKRNQFTAKILASVNDGKNHTMLVNDFAYTAMDTSYSSAFEILTDIRYTGAKFETKAVWNVPLTGSFAIAKLSTGHSADYSQLSLGFKLDKLTFGFGLANLGLLETLQDVFSGSLALTDLFGGTYATSYLYAGYDFGTFNLSARAAYPASPAAYTIPMVSLSARIKLSKAF</sequence>